<evidence type="ECO:0000313" key="7">
    <source>
        <dbReference type="Ensembl" id="ENSMMDP00005044738.1"/>
    </source>
</evidence>
<dbReference type="FunFam" id="2.20.100.10:FF:000005">
    <property type="entry name" value="ADAM metallopeptidase with thrombospondin type 1 motif 9"/>
    <property type="match status" value="3"/>
</dbReference>
<protein>
    <submittedName>
        <fullName evidence="7">Thrombospondin type 1 domain containing 4</fullName>
    </submittedName>
</protein>
<dbReference type="Gene3D" id="2.20.100.10">
    <property type="entry name" value="Thrombospondin type-1 (TSP1) repeat"/>
    <property type="match status" value="6"/>
</dbReference>
<dbReference type="Pfam" id="PF19236">
    <property type="entry name" value="ADAMTS_CR_3"/>
    <property type="match status" value="1"/>
</dbReference>
<dbReference type="GO" id="GO:0031012">
    <property type="term" value="C:extracellular matrix"/>
    <property type="evidence" value="ECO:0007669"/>
    <property type="project" value="TreeGrafter"/>
</dbReference>
<dbReference type="GO" id="GO:0006508">
    <property type="term" value="P:proteolysis"/>
    <property type="evidence" value="ECO:0007669"/>
    <property type="project" value="TreeGrafter"/>
</dbReference>
<evidence type="ECO:0000256" key="1">
    <source>
        <dbReference type="ARBA" id="ARBA00004613"/>
    </source>
</evidence>
<reference evidence="7" key="3">
    <citation type="submission" date="2025-09" db="UniProtKB">
        <authorList>
            <consortium name="Ensembl"/>
        </authorList>
    </citation>
    <scope>IDENTIFICATION</scope>
</reference>
<keyword evidence="2" id="KW-0964">Secreted</keyword>
<feature type="region of interest" description="Disordered" evidence="5">
    <location>
        <begin position="169"/>
        <end position="217"/>
    </location>
</feature>
<dbReference type="InterPro" id="IPR000884">
    <property type="entry name" value="TSP1_rpt"/>
</dbReference>
<evidence type="ECO:0000313" key="8">
    <source>
        <dbReference type="Proteomes" id="UP000472263"/>
    </source>
</evidence>
<feature type="compositionally biased region" description="Low complexity" evidence="5">
    <location>
        <begin position="248"/>
        <end position="261"/>
    </location>
</feature>
<dbReference type="GO" id="GO:0030198">
    <property type="term" value="P:extracellular matrix organization"/>
    <property type="evidence" value="ECO:0007669"/>
    <property type="project" value="TreeGrafter"/>
</dbReference>
<organism evidence="7 8">
    <name type="scientific">Myripristis murdjan</name>
    <name type="common">pinecone soldierfish</name>
    <dbReference type="NCBI Taxonomy" id="586833"/>
    <lineage>
        <taxon>Eukaryota</taxon>
        <taxon>Metazoa</taxon>
        <taxon>Chordata</taxon>
        <taxon>Craniata</taxon>
        <taxon>Vertebrata</taxon>
        <taxon>Euteleostomi</taxon>
        <taxon>Actinopterygii</taxon>
        <taxon>Neopterygii</taxon>
        <taxon>Teleostei</taxon>
        <taxon>Neoteleostei</taxon>
        <taxon>Acanthomorphata</taxon>
        <taxon>Holocentriformes</taxon>
        <taxon>Holocentridae</taxon>
        <taxon>Myripristis</taxon>
    </lineage>
</organism>
<feature type="domain" description="PLAC" evidence="6">
    <location>
        <begin position="943"/>
        <end position="980"/>
    </location>
</feature>
<keyword evidence="4" id="KW-0677">Repeat</keyword>
<dbReference type="GO" id="GO:0005576">
    <property type="term" value="C:extracellular region"/>
    <property type="evidence" value="ECO:0007669"/>
    <property type="project" value="UniProtKB-SubCell"/>
</dbReference>
<dbReference type="PANTHER" id="PTHR13723">
    <property type="entry name" value="ADAMTS A DISINTEGRIN AND METALLOPROTEASE WITH THROMBOSPONDIN MOTIFS PROTEASE"/>
    <property type="match status" value="1"/>
</dbReference>
<sequence>MIWVVQGIADGPFPYILGIPIVCVAFPNFCACCGVANCGCRVSMQVPQRAEPQQEFKTAHGGVQGSWGAWGPWSTCSRTCGGGVQEQTRPCLPVYNPSQHPSRRPGAHPQHSGHVVSALRPTVPLHHGTVVPPNSNDSSRGELQNPHREREVWRVSHITPGKYGYGRMPFVAPLQTDTGQGSGTAHPHRQRRSPVAEGYQPTARGHGGHRSSNWDPSNNLHHYSRLYQQPRAPQLKANTVWASLYQPGSGVQVQPQPQQEQHLGNHASGPEQHPERPYNPLPTSSCPGEHVHYKICNNNVRPSSLNFLAQQRYIEEGLSACPPSSRHIRAVQCSSYNNRPFMGRLYEWEPFNEVPGDQHCELNCRAIGFRFYVRQADRVIDGTPCGQNDTSVCVAGKCTSVGCDEYLGSGKVMDKCGVCGGDNTACKLVSGLFQHSLSKVGYHKIVEIPEGATKINVTEMVKSRNYLALRSRSGRSIINGNWAIDRPGKYEAAGTMFTYRRPNEITSTAGESFLAEGPTNEILDVYVTKQLDLLDNQCMTSDSPSVKLFTVYNFELQDQSYSHVLYNHFGKVEICLPLPYLQIRNCPDSAAGMTDSVHHYASFLCFSGFRYSIFHCVHRLTHDQVSDALCDSSSRPSPQEEPCNLQPCPAFWDIGEWSECSKTCGLGMQHRQVLCRQVYANRTLNVHTSRCRHLERPETASTCQLKICSEWQIRTEWTPCSVPCGLGQRSREVRCVSNVGDFVPDEECNMNLRPSDVENCDMGPCAKSWFYTEWGNTCSAECGMGVRTRGVLCLTNHISSLPLEGCGHERPADSQVCNNGPCESRIEWFTGPWSQCSAECGNGSKQRSVVCLMKSDEGYTVMPPYECSSLERPLSQQSCNLKACGAKWYHTDWSACSKTCEGGFRVREVRCLSDEMLSSDGCEEHLRPSEKEECNPEPCIPQIDENCRDKYFNCNVVVQARLCVYDYYKTTCCASCSRVAHRQSIHRGRS</sequence>
<dbReference type="PROSITE" id="PS50900">
    <property type="entry name" value="PLAC"/>
    <property type="match status" value="1"/>
</dbReference>
<evidence type="ECO:0000256" key="4">
    <source>
        <dbReference type="ARBA" id="ARBA00022737"/>
    </source>
</evidence>
<dbReference type="FunFam" id="2.60.120.830:FF:000001">
    <property type="entry name" value="A disintegrin and metalloproteinase with thrombospondin motifs 1"/>
    <property type="match status" value="1"/>
</dbReference>
<evidence type="ECO:0000256" key="3">
    <source>
        <dbReference type="ARBA" id="ARBA00022729"/>
    </source>
</evidence>
<name>A0A668A0K6_9TELE</name>
<accession>A0A668A0K6</accession>
<feature type="compositionally biased region" description="Basic and acidic residues" evidence="5">
    <location>
        <begin position="145"/>
        <end position="154"/>
    </location>
</feature>
<dbReference type="InterPro" id="IPR036383">
    <property type="entry name" value="TSP1_rpt_sf"/>
</dbReference>
<dbReference type="Pfam" id="PF19030">
    <property type="entry name" value="TSP1_ADAMTS"/>
    <property type="match status" value="5"/>
</dbReference>
<reference evidence="7" key="1">
    <citation type="submission" date="2019-06" db="EMBL/GenBank/DDBJ databases">
        <authorList>
            <consortium name="Wellcome Sanger Institute Data Sharing"/>
        </authorList>
    </citation>
    <scope>NUCLEOTIDE SEQUENCE [LARGE SCALE GENOMIC DNA]</scope>
</reference>
<dbReference type="InterPro" id="IPR050439">
    <property type="entry name" value="ADAMTS_ADAMTS-like"/>
</dbReference>
<feature type="compositionally biased region" description="Polar residues" evidence="5">
    <location>
        <begin position="132"/>
        <end position="142"/>
    </location>
</feature>
<dbReference type="SUPFAM" id="SSF82895">
    <property type="entry name" value="TSP-1 type 1 repeat"/>
    <property type="match status" value="6"/>
</dbReference>
<dbReference type="SMART" id="SM00209">
    <property type="entry name" value="TSP1"/>
    <property type="match status" value="6"/>
</dbReference>
<dbReference type="PANTHER" id="PTHR13723:SF319">
    <property type="entry name" value="THROMBOSPONDIN TYPE 1 DOMAIN CONTAINING 4"/>
    <property type="match status" value="1"/>
</dbReference>
<reference evidence="7" key="2">
    <citation type="submission" date="2025-08" db="UniProtKB">
        <authorList>
            <consortium name="Ensembl"/>
        </authorList>
    </citation>
    <scope>IDENTIFICATION</scope>
</reference>
<dbReference type="Pfam" id="PF00090">
    <property type="entry name" value="TSP_1"/>
    <property type="match status" value="1"/>
</dbReference>
<keyword evidence="3" id="KW-0732">Signal</keyword>
<feature type="region of interest" description="Disordered" evidence="5">
    <location>
        <begin position="248"/>
        <end position="283"/>
    </location>
</feature>
<proteinExistence type="predicted"/>
<dbReference type="InterPro" id="IPR045371">
    <property type="entry name" value="ADAMTS_CR_3"/>
</dbReference>
<keyword evidence="8" id="KW-1185">Reference proteome</keyword>
<dbReference type="GO" id="GO:0004222">
    <property type="term" value="F:metalloendopeptidase activity"/>
    <property type="evidence" value="ECO:0007669"/>
    <property type="project" value="TreeGrafter"/>
</dbReference>
<dbReference type="Ensembl" id="ENSMMDT00005045626.1">
    <property type="protein sequence ID" value="ENSMMDP00005044738.1"/>
    <property type="gene ID" value="ENSMMDG00005020507.1"/>
</dbReference>
<comment type="subcellular location">
    <subcellularLocation>
        <location evidence="1">Secreted</location>
    </subcellularLocation>
</comment>
<dbReference type="Pfam" id="PF08686">
    <property type="entry name" value="PLAC"/>
    <property type="match status" value="1"/>
</dbReference>
<evidence type="ECO:0000256" key="5">
    <source>
        <dbReference type="SAM" id="MobiDB-lite"/>
    </source>
</evidence>
<dbReference type="Proteomes" id="UP000472263">
    <property type="component" value="Chromosome 3"/>
</dbReference>
<feature type="region of interest" description="Disordered" evidence="5">
    <location>
        <begin position="124"/>
        <end position="155"/>
    </location>
</feature>
<evidence type="ECO:0000259" key="6">
    <source>
        <dbReference type="PROSITE" id="PS50900"/>
    </source>
</evidence>
<dbReference type="InterPro" id="IPR010909">
    <property type="entry name" value="PLAC"/>
</dbReference>
<dbReference type="PROSITE" id="PS50092">
    <property type="entry name" value="TSP1"/>
    <property type="match status" value="6"/>
</dbReference>
<dbReference type="Pfam" id="PF05986">
    <property type="entry name" value="ADAMTS_spacer1"/>
    <property type="match status" value="1"/>
</dbReference>
<dbReference type="Gene3D" id="2.60.120.830">
    <property type="match status" value="1"/>
</dbReference>
<gene>
    <name evidence="7" type="primary">THSD4</name>
</gene>
<dbReference type="InterPro" id="IPR010294">
    <property type="entry name" value="ADAMTS_spacer1"/>
</dbReference>
<dbReference type="AlphaFoldDB" id="A0A668A0K6"/>
<dbReference type="GeneTree" id="ENSGT00940000156594"/>
<evidence type="ECO:0000256" key="2">
    <source>
        <dbReference type="ARBA" id="ARBA00022525"/>
    </source>
</evidence>